<comment type="caution">
    <text evidence="2">The sequence shown here is derived from an EMBL/GenBank/DDBJ whole genome shotgun (WGS) entry which is preliminary data.</text>
</comment>
<accession>G1W8E5</accession>
<sequence length="60" mass="6815">MKKEAIDLTGIRRPYVMPQIRVIAVQTEQFMKASVGPHPTSQQEDFDADEDVDGGDFEFE</sequence>
<evidence type="ECO:0000313" key="2">
    <source>
        <dbReference type="EMBL" id="EGV28392.1"/>
    </source>
</evidence>
<dbReference type="Proteomes" id="UP000005141">
    <property type="component" value="Unassembled WGS sequence"/>
</dbReference>
<feature type="region of interest" description="Disordered" evidence="1">
    <location>
        <begin position="33"/>
        <end position="60"/>
    </location>
</feature>
<proteinExistence type="predicted"/>
<name>G1W8E5_9BACT</name>
<organism evidence="2 3">
    <name type="scientific">Segatella oulorum F0390</name>
    <dbReference type="NCBI Taxonomy" id="702438"/>
    <lineage>
        <taxon>Bacteria</taxon>
        <taxon>Pseudomonadati</taxon>
        <taxon>Bacteroidota</taxon>
        <taxon>Bacteroidia</taxon>
        <taxon>Bacteroidales</taxon>
        <taxon>Prevotellaceae</taxon>
        <taxon>Segatella</taxon>
    </lineage>
</organism>
<reference evidence="2 3" key="1">
    <citation type="submission" date="2011-07" db="EMBL/GenBank/DDBJ databases">
        <title>The Genome Sequence of Prevotella oulorum F0390.</title>
        <authorList>
            <consortium name="The Broad Institute Genome Sequencing Platform"/>
            <consortium name="The Broad Institute Genome Sequencing Center for Infectious Disease"/>
            <person name="Earl A."/>
            <person name="Ward D."/>
            <person name="Feldgarden M."/>
            <person name="Gevers D."/>
            <person name="Izard J."/>
            <person name="Ganesan A."/>
            <person name="Baranova O.V."/>
            <person name="Blanton J.M."/>
            <person name="Tanner A.C."/>
            <person name="Dewhirst F.E."/>
            <person name="Young S.K."/>
            <person name="Zeng Q."/>
            <person name="Gargeya S."/>
            <person name="Fitzgerald M."/>
            <person name="Haas B."/>
            <person name="Abouelleil A."/>
            <person name="Alvarado L."/>
            <person name="Arachchi H.M."/>
            <person name="Berlin A."/>
            <person name="Brown A."/>
            <person name="Chapman S.B."/>
            <person name="Chen Z."/>
            <person name="Dunbar C."/>
            <person name="Freedman E."/>
            <person name="Gearin G."/>
            <person name="Gellesch M."/>
            <person name="Goldberg J."/>
            <person name="Griggs A."/>
            <person name="Gujja S."/>
            <person name="Heiman D."/>
            <person name="Howarth C."/>
            <person name="Larson L."/>
            <person name="Lui A."/>
            <person name="MacDonald P.J.P."/>
            <person name="Mehta T."/>
            <person name="Montmayeur A."/>
            <person name="Murphy C."/>
            <person name="Neiman D."/>
            <person name="Pearson M."/>
            <person name="Priest M."/>
            <person name="Roberts A."/>
            <person name="Saif S."/>
            <person name="Shea T."/>
            <person name="Shenoy N."/>
            <person name="Sisk P."/>
            <person name="Stolte C."/>
            <person name="Sykes S."/>
            <person name="Wortman J."/>
            <person name="Nusbaum C."/>
            <person name="Birren B."/>
        </authorList>
    </citation>
    <scope>NUCLEOTIDE SEQUENCE [LARGE SCALE GENOMIC DNA]</scope>
    <source>
        <strain evidence="2 3">F0390</strain>
    </source>
</reference>
<dbReference type="EMBL" id="ADGI01000008">
    <property type="protein sequence ID" value="EGV28392.1"/>
    <property type="molecule type" value="Genomic_DNA"/>
</dbReference>
<keyword evidence="3" id="KW-1185">Reference proteome</keyword>
<dbReference type="PATRIC" id="fig|702438.4.peg.99"/>
<dbReference type="HOGENOM" id="CLU_179299_3_1_10"/>
<feature type="compositionally biased region" description="Acidic residues" evidence="1">
    <location>
        <begin position="44"/>
        <end position="60"/>
    </location>
</feature>
<dbReference type="GeneID" id="95424875"/>
<evidence type="ECO:0000256" key="1">
    <source>
        <dbReference type="SAM" id="MobiDB-lite"/>
    </source>
</evidence>
<dbReference type="OrthoDB" id="1082676at2"/>
<dbReference type="AlphaFoldDB" id="G1W8E5"/>
<protein>
    <submittedName>
        <fullName evidence="2">Uncharacterized protein</fullName>
    </submittedName>
</protein>
<gene>
    <name evidence="2" type="ORF">HMPREF9431_00096</name>
</gene>
<dbReference type="RefSeq" id="WP_004379065.1">
    <property type="nucleotide sequence ID" value="NZ_JH114215.1"/>
</dbReference>
<evidence type="ECO:0000313" key="3">
    <source>
        <dbReference type="Proteomes" id="UP000005141"/>
    </source>
</evidence>